<evidence type="ECO:0000313" key="1">
    <source>
        <dbReference type="EMBL" id="KAK6730755.1"/>
    </source>
</evidence>
<protein>
    <recommendedName>
        <fullName evidence="3">Reverse transcriptase domain-containing protein</fullName>
    </recommendedName>
</protein>
<evidence type="ECO:0000313" key="2">
    <source>
        <dbReference type="Proteomes" id="UP001303046"/>
    </source>
</evidence>
<gene>
    <name evidence="1" type="primary">Necator_chrI.g3435</name>
    <name evidence="1" type="ORF">RB195_007306</name>
</gene>
<keyword evidence="2" id="KW-1185">Reference proteome</keyword>
<dbReference type="Proteomes" id="UP001303046">
    <property type="component" value="Unassembled WGS sequence"/>
</dbReference>
<comment type="caution">
    <text evidence="1">The sequence shown here is derived from an EMBL/GenBank/DDBJ whole genome shotgun (WGS) entry which is preliminary data.</text>
</comment>
<accession>A0ABR1BZZ1</accession>
<reference evidence="1 2" key="1">
    <citation type="submission" date="2023-08" db="EMBL/GenBank/DDBJ databases">
        <title>A Necator americanus chromosomal reference genome.</title>
        <authorList>
            <person name="Ilik V."/>
            <person name="Petrzelkova K.J."/>
            <person name="Pardy F."/>
            <person name="Fuh T."/>
            <person name="Niatou-Singa F.S."/>
            <person name="Gouil Q."/>
            <person name="Baker L."/>
            <person name="Ritchie M.E."/>
            <person name="Jex A.R."/>
            <person name="Gazzola D."/>
            <person name="Li H."/>
            <person name="Toshio Fujiwara R."/>
            <person name="Zhan B."/>
            <person name="Aroian R.V."/>
            <person name="Pafco B."/>
            <person name="Schwarz E.M."/>
        </authorList>
    </citation>
    <scope>NUCLEOTIDE SEQUENCE [LARGE SCALE GENOMIC DNA]</scope>
    <source>
        <strain evidence="1 2">Aroian</strain>
        <tissue evidence="1">Whole animal</tissue>
    </source>
</reference>
<proteinExistence type="predicted"/>
<name>A0ABR1BZZ1_NECAM</name>
<organism evidence="1 2">
    <name type="scientific">Necator americanus</name>
    <name type="common">Human hookworm</name>
    <dbReference type="NCBI Taxonomy" id="51031"/>
    <lineage>
        <taxon>Eukaryota</taxon>
        <taxon>Metazoa</taxon>
        <taxon>Ecdysozoa</taxon>
        <taxon>Nematoda</taxon>
        <taxon>Chromadorea</taxon>
        <taxon>Rhabditida</taxon>
        <taxon>Rhabditina</taxon>
        <taxon>Rhabditomorpha</taxon>
        <taxon>Strongyloidea</taxon>
        <taxon>Ancylostomatidae</taxon>
        <taxon>Bunostominae</taxon>
        <taxon>Necator</taxon>
    </lineage>
</organism>
<dbReference type="EMBL" id="JAVFWL010000001">
    <property type="protein sequence ID" value="KAK6730755.1"/>
    <property type="molecule type" value="Genomic_DNA"/>
</dbReference>
<evidence type="ECO:0008006" key="3">
    <source>
        <dbReference type="Google" id="ProtNLM"/>
    </source>
</evidence>
<sequence length="181" mass="20619">MGLGCPFTLIGTNISESTSCVYLGREVNIMNDLTSELGNRGRAAQGAYNSIEDVVKKKKNTRPRAHLFNTTVLLAWTYASEIWAFRRQEENAVNVIVREIGRVMLGVSRFTQLRDKIRSSLLRQRSKIRDAAVFAKRNKIRWAGNVMRFNYNRWTRAVSDWVPAILGALQEDRQPDGQISS</sequence>